<dbReference type="AlphaFoldDB" id="A0A653DWW2"/>
<feature type="compositionally biased region" description="Basic and acidic residues" evidence="2">
    <location>
        <begin position="817"/>
        <end position="827"/>
    </location>
</feature>
<feature type="compositionally biased region" description="Basic and acidic residues" evidence="2">
    <location>
        <begin position="240"/>
        <end position="253"/>
    </location>
</feature>
<evidence type="ECO:0000256" key="2">
    <source>
        <dbReference type="SAM" id="MobiDB-lite"/>
    </source>
</evidence>
<dbReference type="GO" id="GO:0005813">
    <property type="term" value="C:centrosome"/>
    <property type="evidence" value="ECO:0007669"/>
    <property type="project" value="TreeGrafter"/>
</dbReference>
<dbReference type="GO" id="GO:0007099">
    <property type="term" value="P:centriole replication"/>
    <property type="evidence" value="ECO:0007669"/>
    <property type="project" value="InterPro"/>
</dbReference>
<dbReference type="GO" id="GO:1902017">
    <property type="term" value="P:regulation of cilium assembly"/>
    <property type="evidence" value="ECO:0007669"/>
    <property type="project" value="InterPro"/>
</dbReference>
<feature type="region of interest" description="Disordered" evidence="2">
    <location>
        <begin position="240"/>
        <end position="277"/>
    </location>
</feature>
<dbReference type="Proteomes" id="UP000410492">
    <property type="component" value="Unassembled WGS sequence"/>
</dbReference>
<feature type="compositionally biased region" description="Polar residues" evidence="2">
    <location>
        <begin position="79"/>
        <end position="95"/>
    </location>
</feature>
<keyword evidence="1" id="KW-0175">Coiled coil</keyword>
<evidence type="ECO:0000313" key="3">
    <source>
        <dbReference type="EMBL" id="VEN64699.1"/>
    </source>
</evidence>
<feature type="coiled-coil region" evidence="1">
    <location>
        <begin position="354"/>
        <end position="437"/>
    </location>
</feature>
<feature type="compositionally biased region" description="Basic residues" evidence="2">
    <location>
        <begin position="848"/>
        <end position="861"/>
    </location>
</feature>
<name>A0A653DWW2_CALMS</name>
<dbReference type="Gene3D" id="1.10.287.1490">
    <property type="match status" value="1"/>
</dbReference>
<dbReference type="OrthoDB" id="8190486at2759"/>
<accession>A0A653DWW2</accession>
<feature type="compositionally biased region" description="Polar residues" evidence="2">
    <location>
        <begin position="105"/>
        <end position="120"/>
    </location>
</feature>
<dbReference type="GO" id="GO:0051299">
    <property type="term" value="P:centrosome separation"/>
    <property type="evidence" value="ECO:0007669"/>
    <property type="project" value="TreeGrafter"/>
</dbReference>
<dbReference type="GO" id="GO:0005814">
    <property type="term" value="C:centriole"/>
    <property type="evidence" value="ECO:0007669"/>
    <property type="project" value="TreeGrafter"/>
</dbReference>
<sequence>MIDTDDTDELLLIPPDFFVIHSDSELCSFSEPYYNIVESLIQRVGKLQNRIKSIESSENSLHSLYEMQNTNKDSRRYNSSDNVYYPTSTQSTPQKPHTKFKLSSLPCSPNVDRNTPSQYNGLGIPKTPKSENSSPNKSESGTLGEIDTFLSKVRTIQRLNAVRSLEKDFNKDFTSNESLGKKSSKEVTDVMAELKRQQEKLDSSPIKEYVAMKEKTWQPGDIKNSVPDYNMGVQNTMYDHGDPTHKADIHNDSLDTSADRYPSSDSSSDPTQMTAFKRPSKTNLLTSPLHSHALDILNLHKQVQEDSEKRVKKKSKTKSGLGLNDNFGLLSLADIWSSNSQLLQCSQAQLTQKLKEENLRRQHCEDMIQKLQNRNLELQQKLSVAVNVDETKNIALQQFQETLEKVMLRLDKLYKEKHNMEAEVENLKSKHAAQLEDLSKKVSYYEKEASKAINVAHGNQEKSSYLEKRCSDLQNELDSFEAKFRVLQDNYARELEKNKQLSDILSQKEIELNENKNMLNMAKSEVTESKKTVDNCQKEFMALKEEYEKIQYDLKESKGIIDKLTEQKKLLLKEMENYKKKEAALQTEIEQLQKQLESNKMELRNFYQGQVELLVQNKLKEFQGQLDQAETAFKEEVKKRELSIAKTAASHIQQLSEKYTLEISLLEKKHQEEIRLHQIQVMQYKQQAANLQNELDRLQEKRMEIAKQLQKIMEAQWAEAVKIITSAKSPSFDDKAVNTLDQLNSLKTRSYHNVEEVFSQQGLNEEKNENLNDGICSSTSNENLGEAPVSNKTNANDKPFNESEVQKYINLLLNKNKQSESKDDRGNKTTHTGLWSLNGPDSTNFSKTSHKEKRLRKPPWK</sequence>
<dbReference type="PANTHER" id="PTHR34439:SF1">
    <property type="entry name" value="CENTROBIN"/>
    <property type="match status" value="1"/>
</dbReference>
<dbReference type="GO" id="GO:1902410">
    <property type="term" value="P:mitotic cytokinetic process"/>
    <property type="evidence" value="ECO:0007669"/>
    <property type="project" value="TreeGrafter"/>
</dbReference>
<feature type="compositionally biased region" description="Low complexity" evidence="2">
    <location>
        <begin position="130"/>
        <end position="140"/>
    </location>
</feature>
<evidence type="ECO:0000256" key="1">
    <source>
        <dbReference type="SAM" id="Coils"/>
    </source>
</evidence>
<dbReference type="InterPro" id="IPR038923">
    <property type="entry name" value="Centrobin"/>
</dbReference>
<feature type="region of interest" description="Disordered" evidence="2">
    <location>
        <begin position="759"/>
        <end position="800"/>
    </location>
</feature>
<feature type="coiled-coil region" evidence="1">
    <location>
        <begin position="463"/>
        <end position="639"/>
    </location>
</feature>
<gene>
    <name evidence="3" type="ORF">CALMAC_LOCUS21172</name>
</gene>
<feature type="compositionally biased region" description="Polar residues" evidence="2">
    <location>
        <begin position="829"/>
        <end position="847"/>
    </location>
</feature>
<evidence type="ECO:0008006" key="5">
    <source>
        <dbReference type="Google" id="ProtNLM"/>
    </source>
</evidence>
<evidence type="ECO:0000313" key="4">
    <source>
        <dbReference type="Proteomes" id="UP000410492"/>
    </source>
</evidence>
<dbReference type="EMBL" id="CAACVG010015691">
    <property type="protein sequence ID" value="VEN64699.1"/>
    <property type="molecule type" value="Genomic_DNA"/>
</dbReference>
<feature type="coiled-coil region" evidence="1">
    <location>
        <begin position="667"/>
        <end position="715"/>
    </location>
</feature>
<feature type="region of interest" description="Disordered" evidence="2">
    <location>
        <begin position="68"/>
        <end position="143"/>
    </location>
</feature>
<organism evidence="3 4">
    <name type="scientific">Callosobruchus maculatus</name>
    <name type="common">Southern cowpea weevil</name>
    <name type="synonym">Pulse bruchid</name>
    <dbReference type="NCBI Taxonomy" id="64391"/>
    <lineage>
        <taxon>Eukaryota</taxon>
        <taxon>Metazoa</taxon>
        <taxon>Ecdysozoa</taxon>
        <taxon>Arthropoda</taxon>
        <taxon>Hexapoda</taxon>
        <taxon>Insecta</taxon>
        <taxon>Pterygota</taxon>
        <taxon>Neoptera</taxon>
        <taxon>Endopterygota</taxon>
        <taxon>Coleoptera</taxon>
        <taxon>Polyphaga</taxon>
        <taxon>Cucujiformia</taxon>
        <taxon>Chrysomeloidea</taxon>
        <taxon>Chrysomelidae</taxon>
        <taxon>Bruchinae</taxon>
        <taxon>Bruchini</taxon>
        <taxon>Callosobruchus</taxon>
    </lineage>
</organism>
<dbReference type="PANTHER" id="PTHR34439">
    <property type="entry name" value="CENTROBIN"/>
    <property type="match status" value="1"/>
</dbReference>
<feature type="region of interest" description="Disordered" evidence="2">
    <location>
        <begin position="815"/>
        <end position="861"/>
    </location>
</feature>
<reference evidence="3 4" key="1">
    <citation type="submission" date="2019-01" db="EMBL/GenBank/DDBJ databases">
        <authorList>
            <person name="Sayadi A."/>
        </authorList>
    </citation>
    <scope>NUCLEOTIDE SEQUENCE [LARGE SCALE GENOMIC DNA]</scope>
</reference>
<protein>
    <recommendedName>
        <fullName evidence="5">Centrobin</fullName>
    </recommendedName>
</protein>
<proteinExistence type="predicted"/>
<keyword evidence="4" id="KW-1185">Reference proteome</keyword>